<evidence type="ECO:0000313" key="1">
    <source>
        <dbReference type="EMBL" id="MPM59249.1"/>
    </source>
</evidence>
<protein>
    <submittedName>
        <fullName evidence="1">Uncharacterized protein</fullName>
    </submittedName>
</protein>
<dbReference type="EMBL" id="VSSQ01017195">
    <property type="protein sequence ID" value="MPM59249.1"/>
    <property type="molecule type" value="Genomic_DNA"/>
</dbReference>
<gene>
    <name evidence="1" type="ORF">SDC9_106089</name>
</gene>
<name>A0A645B1H2_9ZZZZ</name>
<sequence length="103" mass="11545">MKTLTAVGIRKQLERLRDSLDYATYLLGGVKKQVSIYRVDINNNTIKIYVYLDSTVSGAVKDISLVDRDGDVIALAARQFTKPATKGIYSVFAYELVEVERPD</sequence>
<reference evidence="1" key="1">
    <citation type="submission" date="2019-08" db="EMBL/GenBank/DDBJ databases">
        <authorList>
            <person name="Kucharzyk K."/>
            <person name="Murdoch R.W."/>
            <person name="Higgins S."/>
            <person name="Loffler F."/>
        </authorList>
    </citation>
    <scope>NUCLEOTIDE SEQUENCE</scope>
</reference>
<comment type="caution">
    <text evidence="1">The sequence shown here is derived from an EMBL/GenBank/DDBJ whole genome shotgun (WGS) entry which is preliminary data.</text>
</comment>
<dbReference type="AlphaFoldDB" id="A0A645B1H2"/>
<accession>A0A645B1H2</accession>
<proteinExistence type="predicted"/>
<organism evidence="1">
    <name type="scientific">bioreactor metagenome</name>
    <dbReference type="NCBI Taxonomy" id="1076179"/>
    <lineage>
        <taxon>unclassified sequences</taxon>
        <taxon>metagenomes</taxon>
        <taxon>ecological metagenomes</taxon>
    </lineage>
</organism>